<protein>
    <recommendedName>
        <fullName evidence="6">Carbohydrate kinase PfkB domain-containing protein</fullName>
    </recommendedName>
</protein>
<comment type="caution">
    <text evidence="7">The sequence shown here is derived from an EMBL/GenBank/DDBJ whole genome shotgun (WGS) entry which is preliminary data.</text>
</comment>
<dbReference type="Gene3D" id="3.40.1190.20">
    <property type="match status" value="1"/>
</dbReference>
<organism evidence="7 8">
    <name type="scientific">Candidatus Kerfeldbacteria bacterium CG15_BIG_FIL_POST_REV_8_21_14_020_45_12</name>
    <dbReference type="NCBI Taxonomy" id="2014247"/>
    <lineage>
        <taxon>Bacteria</taxon>
        <taxon>Candidatus Kerfeldiibacteriota</taxon>
    </lineage>
</organism>
<dbReference type="GO" id="GO:0005524">
    <property type="term" value="F:ATP binding"/>
    <property type="evidence" value="ECO:0007669"/>
    <property type="project" value="UniProtKB-KW"/>
</dbReference>
<evidence type="ECO:0000256" key="4">
    <source>
        <dbReference type="ARBA" id="ARBA00022777"/>
    </source>
</evidence>
<gene>
    <name evidence="7" type="ORF">COW24_04425</name>
</gene>
<evidence type="ECO:0000256" key="3">
    <source>
        <dbReference type="ARBA" id="ARBA00022741"/>
    </source>
</evidence>
<dbReference type="SUPFAM" id="SSF53613">
    <property type="entry name" value="Ribokinase-like"/>
    <property type="match status" value="1"/>
</dbReference>
<evidence type="ECO:0000313" key="7">
    <source>
        <dbReference type="EMBL" id="PIW36626.1"/>
    </source>
</evidence>
<dbReference type="InterPro" id="IPR011611">
    <property type="entry name" value="PfkB_dom"/>
</dbReference>
<dbReference type="GO" id="GO:0016301">
    <property type="term" value="F:kinase activity"/>
    <property type="evidence" value="ECO:0007669"/>
    <property type="project" value="UniProtKB-KW"/>
</dbReference>
<feature type="non-terminal residue" evidence="7">
    <location>
        <position position="170"/>
    </location>
</feature>
<keyword evidence="5" id="KW-0067">ATP-binding</keyword>
<dbReference type="PANTHER" id="PTHR43085:SF1">
    <property type="entry name" value="PSEUDOURIDINE KINASE-RELATED"/>
    <property type="match status" value="1"/>
</dbReference>
<feature type="domain" description="Carbohydrate kinase PfkB" evidence="6">
    <location>
        <begin position="10"/>
        <end position="169"/>
    </location>
</feature>
<evidence type="ECO:0000256" key="1">
    <source>
        <dbReference type="ARBA" id="ARBA00010688"/>
    </source>
</evidence>
<evidence type="ECO:0000256" key="5">
    <source>
        <dbReference type="ARBA" id="ARBA00022840"/>
    </source>
</evidence>
<accession>A0A2M7H316</accession>
<evidence type="ECO:0000313" key="8">
    <source>
        <dbReference type="Proteomes" id="UP000230292"/>
    </source>
</evidence>
<proteinExistence type="inferred from homology"/>
<dbReference type="EMBL" id="PFGC01000045">
    <property type="protein sequence ID" value="PIW36626.1"/>
    <property type="molecule type" value="Genomic_DNA"/>
</dbReference>
<evidence type="ECO:0000259" key="6">
    <source>
        <dbReference type="Pfam" id="PF00294"/>
    </source>
</evidence>
<dbReference type="InterPro" id="IPR050306">
    <property type="entry name" value="PfkB_Carbo_kinase"/>
</dbReference>
<reference evidence="7 8" key="1">
    <citation type="submission" date="2017-09" db="EMBL/GenBank/DDBJ databases">
        <title>Depth-based differentiation of microbial function through sediment-hosted aquifers and enrichment of novel symbionts in the deep terrestrial subsurface.</title>
        <authorList>
            <person name="Probst A.J."/>
            <person name="Ladd B."/>
            <person name="Jarett J.K."/>
            <person name="Geller-Mcgrath D.E."/>
            <person name="Sieber C.M."/>
            <person name="Emerson J.B."/>
            <person name="Anantharaman K."/>
            <person name="Thomas B.C."/>
            <person name="Malmstrom R."/>
            <person name="Stieglmeier M."/>
            <person name="Klingl A."/>
            <person name="Woyke T."/>
            <person name="Ryan C.M."/>
            <person name="Banfield J.F."/>
        </authorList>
    </citation>
    <scope>NUCLEOTIDE SEQUENCE [LARGE SCALE GENOMIC DNA]</scope>
    <source>
        <strain evidence="7">CG15_BIG_FIL_POST_REV_8_21_14_020_45_12</strain>
    </source>
</reference>
<dbReference type="Proteomes" id="UP000230292">
    <property type="component" value="Unassembled WGS sequence"/>
</dbReference>
<dbReference type="Pfam" id="PF00294">
    <property type="entry name" value="PfkB"/>
    <property type="match status" value="1"/>
</dbReference>
<comment type="similarity">
    <text evidence="1">Belongs to the carbohydrate kinase PfkB family.</text>
</comment>
<dbReference type="AlphaFoldDB" id="A0A2M7H316"/>
<dbReference type="InterPro" id="IPR029056">
    <property type="entry name" value="Ribokinase-like"/>
</dbReference>
<keyword evidence="3" id="KW-0547">Nucleotide-binding</keyword>
<sequence>MKQMKTSKLSIVCYGELVIDFFGTLVDGFSPKFGGAPGNTAVGLAKLGQKNLRFVGKVGKDFFGDFLDNTLQSYGIETEDLLHDPKNKTTLAFVARGKNGARDFSFYPGAHDQIKPTEVRSISFKDARILQFGSLTQTNLDSQKATAYLLAKARKEKAYISYDPNVRLPL</sequence>
<keyword evidence="4" id="KW-0418">Kinase</keyword>
<name>A0A2M7H316_9BACT</name>
<dbReference type="PANTHER" id="PTHR43085">
    <property type="entry name" value="HEXOKINASE FAMILY MEMBER"/>
    <property type="match status" value="1"/>
</dbReference>
<evidence type="ECO:0000256" key="2">
    <source>
        <dbReference type="ARBA" id="ARBA00022679"/>
    </source>
</evidence>
<keyword evidence="2" id="KW-0808">Transferase</keyword>